<dbReference type="PANTHER" id="PTHR43908">
    <property type="entry name" value="AT29763P-RELATED"/>
    <property type="match status" value="1"/>
</dbReference>
<dbReference type="InterPro" id="IPR001623">
    <property type="entry name" value="DnaJ_domain"/>
</dbReference>
<dbReference type="Gene3D" id="1.10.287.110">
    <property type="entry name" value="DnaJ domain"/>
    <property type="match status" value="1"/>
</dbReference>
<reference evidence="2" key="1">
    <citation type="journal article" date="2014" name="Genome Biol. Evol.">
        <title>Pangenome evidence for extensive interdomain horizontal transfer affecting lineage core and shell genes in uncultured planktonic thaumarchaeota and euryarchaeota.</title>
        <authorList>
            <person name="Deschamps P."/>
            <person name="Zivanovic Y."/>
            <person name="Moreira D."/>
            <person name="Rodriguez-Valera F."/>
            <person name="Lopez-Garcia P."/>
        </authorList>
    </citation>
    <scope>NUCLEOTIDE SEQUENCE</scope>
</reference>
<proteinExistence type="predicted"/>
<dbReference type="Pfam" id="PF00226">
    <property type="entry name" value="DnaJ"/>
    <property type="match status" value="1"/>
</dbReference>
<organism evidence="2">
    <name type="scientific">uncultured marine thaumarchaeote AD1000_66_F10</name>
    <dbReference type="NCBI Taxonomy" id="1455930"/>
    <lineage>
        <taxon>Archaea</taxon>
        <taxon>Nitrososphaerota</taxon>
        <taxon>environmental samples</taxon>
    </lineage>
</organism>
<dbReference type="PRINTS" id="PR00625">
    <property type="entry name" value="JDOMAIN"/>
</dbReference>
<feature type="domain" description="J" evidence="1">
    <location>
        <begin position="5"/>
        <end position="70"/>
    </location>
</feature>
<dbReference type="InterPro" id="IPR036869">
    <property type="entry name" value="J_dom_sf"/>
</dbReference>
<dbReference type="AlphaFoldDB" id="A0A075G1E7"/>
<dbReference type="GO" id="GO:0071218">
    <property type="term" value="P:cellular response to misfolded protein"/>
    <property type="evidence" value="ECO:0007669"/>
    <property type="project" value="TreeGrafter"/>
</dbReference>
<dbReference type="SUPFAM" id="SSF46565">
    <property type="entry name" value="Chaperone J-domain"/>
    <property type="match status" value="1"/>
</dbReference>
<dbReference type="SMART" id="SM00271">
    <property type="entry name" value="DnaJ"/>
    <property type="match status" value="1"/>
</dbReference>
<accession>A0A075G1E7</accession>
<dbReference type="PROSITE" id="PS50076">
    <property type="entry name" value="DNAJ_2"/>
    <property type="match status" value="1"/>
</dbReference>
<dbReference type="InterPro" id="IPR051100">
    <property type="entry name" value="DnaJ_subfamily_B/C"/>
</dbReference>
<dbReference type="EMBL" id="KF900454">
    <property type="protein sequence ID" value="AIE95556.1"/>
    <property type="molecule type" value="Genomic_DNA"/>
</dbReference>
<evidence type="ECO:0000259" key="1">
    <source>
        <dbReference type="PROSITE" id="PS50076"/>
    </source>
</evidence>
<protein>
    <submittedName>
        <fullName evidence="2">Molecular chaperone DnaJ family protein</fullName>
    </submittedName>
</protein>
<dbReference type="CDD" id="cd06257">
    <property type="entry name" value="DnaJ"/>
    <property type="match status" value="1"/>
</dbReference>
<dbReference type="GO" id="GO:0030544">
    <property type="term" value="F:Hsp70 protein binding"/>
    <property type="evidence" value="ECO:0007669"/>
    <property type="project" value="TreeGrafter"/>
</dbReference>
<evidence type="ECO:0000313" key="2">
    <source>
        <dbReference type="EMBL" id="AIE95556.1"/>
    </source>
</evidence>
<name>A0A075G1E7_9ARCH</name>
<dbReference type="PANTHER" id="PTHR43908:SF3">
    <property type="entry name" value="AT29763P-RELATED"/>
    <property type="match status" value="1"/>
</dbReference>
<sequence>MNKKSAAQILMVNNDATFEQIKYNYRKLALELHPDKNSNENSNEKFKMITVAYHFLKNQNKLRNFKNQSKKGLLTLKATKNHHIQKKQSCL</sequence>